<organism evidence="9 10">
    <name type="scientific">Paradevosia shaoguanensis</name>
    <dbReference type="NCBI Taxonomy" id="1335043"/>
    <lineage>
        <taxon>Bacteria</taxon>
        <taxon>Pseudomonadati</taxon>
        <taxon>Pseudomonadota</taxon>
        <taxon>Alphaproteobacteria</taxon>
        <taxon>Hyphomicrobiales</taxon>
        <taxon>Devosiaceae</taxon>
        <taxon>Paradevosia</taxon>
    </lineage>
</organism>
<dbReference type="AlphaFoldDB" id="A0AA41QJR3"/>
<dbReference type="GO" id="GO:0016887">
    <property type="term" value="F:ATP hydrolysis activity"/>
    <property type="evidence" value="ECO:0007669"/>
    <property type="project" value="InterPro"/>
</dbReference>
<evidence type="ECO:0000256" key="2">
    <source>
        <dbReference type="ARBA" id="ARBA00005417"/>
    </source>
</evidence>
<protein>
    <submittedName>
        <fullName evidence="9">ABC transporter ATP-binding protein</fullName>
    </submittedName>
</protein>
<name>A0AA41QJR3_9HYPH</name>
<dbReference type="InterPro" id="IPR027417">
    <property type="entry name" value="P-loop_NTPase"/>
</dbReference>
<dbReference type="InterPro" id="IPR013563">
    <property type="entry name" value="Oligopep_ABC_C"/>
</dbReference>
<dbReference type="SUPFAM" id="SSF52540">
    <property type="entry name" value="P-loop containing nucleoside triphosphate hydrolases"/>
    <property type="match status" value="1"/>
</dbReference>
<dbReference type="GO" id="GO:0015833">
    <property type="term" value="P:peptide transport"/>
    <property type="evidence" value="ECO:0007669"/>
    <property type="project" value="InterPro"/>
</dbReference>
<keyword evidence="7" id="KW-0472">Membrane</keyword>
<keyword evidence="6 9" id="KW-0067">ATP-binding</keyword>
<dbReference type="Gene3D" id="3.40.50.300">
    <property type="entry name" value="P-loop containing nucleotide triphosphate hydrolases"/>
    <property type="match status" value="1"/>
</dbReference>
<dbReference type="SMART" id="SM00382">
    <property type="entry name" value="AAA"/>
    <property type="match status" value="1"/>
</dbReference>
<evidence type="ECO:0000256" key="1">
    <source>
        <dbReference type="ARBA" id="ARBA00004417"/>
    </source>
</evidence>
<comment type="caution">
    <text evidence="9">The sequence shown here is derived from an EMBL/GenBank/DDBJ whole genome shotgun (WGS) entry which is preliminary data.</text>
</comment>
<dbReference type="InterPro" id="IPR050388">
    <property type="entry name" value="ABC_Ni/Peptide_Import"/>
</dbReference>
<evidence type="ECO:0000259" key="8">
    <source>
        <dbReference type="PROSITE" id="PS50893"/>
    </source>
</evidence>
<dbReference type="GO" id="GO:0005524">
    <property type="term" value="F:ATP binding"/>
    <property type="evidence" value="ECO:0007669"/>
    <property type="project" value="UniProtKB-KW"/>
</dbReference>
<sequence length="328" mass="34747">MLEIRNLKVEIGGREIVMIDALDLGTGERLGLVGESGSGKTMSAMSAVGLQPQGARVTGSIKLGGRELIGLSDGQLAQLRGAEVGVVFQDPLRSLNPLMRVGSQVAEPLRLHAGLSKSAAMERAVALLEEVRLPDPQGLARRYPHQLSGGQRQRVLIAMAIACSPKLLIADEPTTALDVTVQKDILELLLRLSRERGMALLFVSHNLGVIRAVSEKVAVLYGGHLMEIGPVDEVLRHPGHRYTEALVGANPGRSRVADLPSQQGQHLTTIEGAVPAAGRFPSGCRFRNRCAFSLPGCAGDIPQTRLASGHLFRCLNPAIEGGADVAAG</sequence>
<evidence type="ECO:0000313" key="9">
    <source>
        <dbReference type="EMBL" id="MCI0125418.1"/>
    </source>
</evidence>
<evidence type="ECO:0000313" key="10">
    <source>
        <dbReference type="Proteomes" id="UP001156140"/>
    </source>
</evidence>
<evidence type="ECO:0000256" key="5">
    <source>
        <dbReference type="ARBA" id="ARBA00022741"/>
    </source>
</evidence>
<dbReference type="PANTHER" id="PTHR43297:SF2">
    <property type="entry name" value="DIPEPTIDE TRANSPORT ATP-BINDING PROTEIN DPPD"/>
    <property type="match status" value="1"/>
</dbReference>
<evidence type="ECO:0000256" key="4">
    <source>
        <dbReference type="ARBA" id="ARBA00022475"/>
    </source>
</evidence>
<evidence type="ECO:0000256" key="3">
    <source>
        <dbReference type="ARBA" id="ARBA00022448"/>
    </source>
</evidence>
<evidence type="ECO:0000256" key="6">
    <source>
        <dbReference type="ARBA" id="ARBA00022840"/>
    </source>
</evidence>
<dbReference type="InterPro" id="IPR003439">
    <property type="entry name" value="ABC_transporter-like_ATP-bd"/>
</dbReference>
<dbReference type="Pfam" id="PF08352">
    <property type="entry name" value="oligo_HPY"/>
    <property type="match status" value="1"/>
</dbReference>
<evidence type="ECO:0000256" key="7">
    <source>
        <dbReference type="ARBA" id="ARBA00023136"/>
    </source>
</evidence>
<dbReference type="EMBL" id="JALAZD010000001">
    <property type="protein sequence ID" value="MCI0125418.1"/>
    <property type="molecule type" value="Genomic_DNA"/>
</dbReference>
<reference evidence="9" key="1">
    <citation type="submission" date="2022-03" db="EMBL/GenBank/DDBJ databases">
        <title>The complete genome sequence of a Methyloterrigena soli.</title>
        <authorList>
            <person name="Zi Z."/>
        </authorList>
    </citation>
    <scope>NUCLEOTIDE SEQUENCE</scope>
    <source>
        <strain evidence="9">M48</strain>
    </source>
</reference>
<dbReference type="RefSeq" id="WP_281734655.1">
    <property type="nucleotide sequence ID" value="NZ_JAKETQ010000001.1"/>
</dbReference>
<dbReference type="GO" id="GO:0005886">
    <property type="term" value="C:plasma membrane"/>
    <property type="evidence" value="ECO:0007669"/>
    <property type="project" value="UniProtKB-SubCell"/>
</dbReference>
<dbReference type="PROSITE" id="PS00211">
    <property type="entry name" value="ABC_TRANSPORTER_1"/>
    <property type="match status" value="1"/>
</dbReference>
<dbReference type="InterPro" id="IPR003593">
    <property type="entry name" value="AAA+_ATPase"/>
</dbReference>
<dbReference type="PANTHER" id="PTHR43297">
    <property type="entry name" value="OLIGOPEPTIDE TRANSPORT ATP-BINDING PROTEIN APPD"/>
    <property type="match status" value="1"/>
</dbReference>
<dbReference type="NCBIfam" id="TIGR01727">
    <property type="entry name" value="oligo_HPY"/>
    <property type="match status" value="1"/>
</dbReference>
<comment type="similarity">
    <text evidence="2">Belongs to the ABC transporter superfamily.</text>
</comment>
<dbReference type="PROSITE" id="PS50893">
    <property type="entry name" value="ABC_TRANSPORTER_2"/>
    <property type="match status" value="1"/>
</dbReference>
<dbReference type="GO" id="GO:0055085">
    <property type="term" value="P:transmembrane transport"/>
    <property type="evidence" value="ECO:0007669"/>
    <property type="project" value="UniProtKB-ARBA"/>
</dbReference>
<proteinExistence type="inferred from homology"/>
<keyword evidence="4" id="KW-1003">Cell membrane</keyword>
<keyword evidence="10" id="KW-1185">Reference proteome</keyword>
<keyword evidence="3" id="KW-0813">Transport</keyword>
<comment type="subcellular location">
    <subcellularLocation>
        <location evidence="1">Cell inner membrane</location>
        <topology evidence="1">Peripheral membrane protein</topology>
    </subcellularLocation>
</comment>
<dbReference type="Pfam" id="PF00005">
    <property type="entry name" value="ABC_tran"/>
    <property type="match status" value="1"/>
</dbReference>
<dbReference type="CDD" id="cd03257">
    <property type="entry name" value="ABC_NikE_OppD_transporters"/>
    <property type="match status" value="1"/>
</dbReference>
<dbReference type="InterPro" id="IPR017871">
    <property type="entry name" value="ABC_transporter-like_CS"/>
</dbReference>
<keyword evidence="5" id="KW-0547">Nucleotide-binding</keyword>
<accession>A0AA41QJR3</accession>
<dbReference type="FunFam" id="3.40.50.300:FF:000016">
    <property type="entry name" value="Oligopeptide ABC transporter ATP-binding component"/>
    <property type="match status" value="1"/>
</dbReference>
<feature type="domain" description="ABC transporter" evidence="8">
    <location>
        <begin position="2"/>
        <end position="247"/>
    </location>
</feature>
<dbReference type="Proteomes" id="UP001156140">
    <property type="component" value="Unassembled WGS sequence"/>
</dbReference>
<gene>
    <name evidence="9" type="ORF">ML536_01105</name>
</gene>